<evidence type="ECO:0000313" key="2">
    <source>
        <dbReference type="EMBL" id="KAG4420675.1"/>
    </source>
</evidence>
<dbReference type="AlphaFoldDB" id="A0A8H7TFH5"/>
<name>A0A8H7TFH5_9HELO</name>
<accession>A0A8H7TFH5</accession>
<reference evidence="2" key="1">
    <citation type="submission" date="2021-02" db="EMBL/GenBank/DDBJ databases">
        <title>Genome sequence Cadophora malorum strain M34.</title>
        <authorList>
            <person name="Stefanovic E."/>
            <person name="Vu D."/>
            <person name="Scully C."/>
            <person name="Dijksterhuis J."/>
            <person name="Roader J."/>
            <person name="Houbraken J."/>
        </authorList>
    </citation>
    <scope>NUCLEOTIDE SEQUENCE</scope>
    <source>
        <strain evidence="2">M34</strain>
    </source>
</reference>
<gene>
    <name evidence="2" type="ORF">IFR04_006163</name>
</gene>
<keyword evidence="3" id="KW-1185">Reference proteome</keyword>
<dbReference type="EMBL" id="JAFJYH010000079">
    <property type="protein sequence ID" value="KAG4420675.1"/>
    <property type="molecule type" value="Genomic_DNA"/>
</dbReference>
<comment type="caution">
    <text evidence="2">The sequence shown here is derived from an EMBL/GenBank/DDBJ whole genome shotgun (WGS) entry which is preliminary data.</text>
</comment>
<protein>
    <recommendedName>
        <fullName evidence="1">Fungal-type protein kinase domain-containing protein</fullName>
    </recommendedName>
</protein>
<evidence type="ECO:0000313" key="3">
    <source>
        <dbReference type="Proteomes" id="UP000664132"/>
    </source>
</evidence>
<dbReference type="OrthoDB" id="3509550at2759"/>
<evidence type="ECO:0000259" key="1">
    <source>
        <dbReference type="Pfam" id="PF17667"/>
    </source>
</evidence>
<dbReference type="Proteomes" id="UP000664132">
    <property type="component" value="Unassembled WGS sequence"/>
</dbReference>
<organism evidence="2 3">
    <name type="scientific">Cadophora malorum</name>
    <dbReference type="NCBI Taxonomy" id="108018"/>
    <lineage>
        <taxon>Eukaryota</taxon>
        <taxon>Fungi</taxon>
        <taxon>Dikarya</taxon>
        <taxon>Ascomycota</taxon>
        <taxon>Pezizomycotina</taxon>
        <taxon>Leotiomycetes</taxon>
        <taxon>Helotiales</taxon>
        <taxon>Ploettnerulaceae</taxon>
        <taxon>Cadophora</taxon>
    </lineage>
</organism>
<feature type="domain" description="Fungal-type protein kinase" evidence="1">
    <location>
        <begin position="3"/>
        <end position="55"/>
    </location>
</feature>
<dbReference type="Pfam" id="PF17667">
    <property type="entry name" value="Pkinase_fungal"/>
    <property type="match status" value="1"/>
</dbReference>
<proteinExistence type="predicted"/>
<sequence>MWNGMLIDFGDALRLSEVGYGRGTRPYKGIGVDLGGPNSFINDVESFFWALFWICIYREGPVISNRIVIPFDEWYYLDGPEVAVRKRDVVRDEVEFLRIAEKYFNAYHRPLTPWVNKLRQIVFPNGEPRTELDPSICDAMAEILKEAESDKLVRNE</sequence>
<dbReference type="InterPro" id="IPR040976">
    <property type="entry name" value="Pkinase_fungal"/>
</dbReference>